<organism evidence="3 4">
    <name type="scientific">Balneatrix alpica</name>
    <dbReference type="NCBI Taxonomy" id="75684"/>
    <lineage>
        <taxon>Bacteria</taxon>
        <taxon>Pseudomonadati</taxon>
        <taxon>Pseudomonadota</taxon>
        <taxon>Gammaproteobacteria</taxon>
        <taxon>Oceanospirillales</taxon>
        <taxon>Balneatrichaceae</taxon>
        <taxon>Balneatrix</taxon>
    </lineage>
</organism>
<proteinExistence type="predicted"/>
<feature type="region of interest" description="Disordered" evidence="1">
    <location>
        <begin position="428"/>
        <end position="455"/>
    </location>
</feature>
<dbReference type="RefSeq" id="WP_081414444.1">
    <property type="nucleotide sequence ID" value="NZ_JBHLZN010000001.1"/>
</dbReference>
<dbReference type="Gene3D" id="1.10.510.10">
    <property type="entry name" value="Transferase(Phosphotransferase) domain 1"/>
    <property type="match status" value="1"/>
</dbReference>
<dbReference type="PANTHER" id="PTHR23150">
    <property type="entry name" value="SULFATASE MODIFYING FACTOR 1, 2"/>
    <property type="match status" value="1"/>
</dbReference>
<accession>A0ABV5Z6C5</accession>
<dbReference type="Pfam" id="PF03781">
    <property type="entry name" value="FGE-sulfatase"/>
    <property type="match status" value="1"/>
</dbReference>
<dbReference type="Gene3D" id="3.30.200.20">
    <property type="entry name" value="Phosphorylase Kinase, domain 1"/>
    <property type="match status" value="1"/>
</dbReference>
<feature type="domain" description="Protein kinase" evidence="2">
    <location>
        <begin position="24"/>
        <end position="269"/>
    </location>
</feature>
<dbReference type="Gene3D" id="3.90.1580.10">
    <property type="entry name" value="paralog of FGE (formylglycine-generating enzyme)"/>
    <property type="match status" value="1"/>
</dbReference>
<dbReference type="InterPro" id="IPR042095">
    <property type="entry name" value="SUMF_sf"/>
</dbReference>
<evidence type="ECO:0000256" key="1">
    <source>
        <dbReference type="SAM" id="MobiDB-lite"/>
    </source>
</evidence>
<dbReference type="EMBL" id="JBHLZN010000001">
    <property type="protein sequence ID" value="MFB9884829.1"/>
    <property type="molecule type" value="Genomic_DNA"/>
</dbReference>
<reference evidence="3 4" key="1">
    <citation type="submission" date="2024-09" db="EMBL/GenBank/DDBJ databases">
        <authorList>
            <person name="Sun Q."/>
            <person name="Mori K."/>
        </authorList>
    </citation>
    <scope>NUCLEOTIDE SEQUENCE [LARGE SCALE GENOMIC DNA]</scope>
    <source>
        <strain evidence="3 4">ATCC 51285</strain>
    </source>
</reference>
<dbReference type="InterPro" id="IPR011009">
    <property type="entry name" value="Kinase-like_dom_sf"/>
</dbReference>
<protein>
    <submittedName>
        <fullName evidence="3">SUMF1/EgtB/PvdO family nonheme iron enzyme</fullName>
    </submittedName>
</protein>
<dbReference type="SUPFAM" id="SSF56112">
    <property type="entry name" value="Protein kinase-like (PK-like)"/>
    <property type="match status" value="1"/>
</dbReference>
<gene>
    <name evidence="3" type="ORF">ACFFLH_00160</name>
</gene>
<dbReference type="PROSITE" id="PS50011">
    <property type="entry name" value="PROTEIN_KINASE_DOM"/>
    <property type="match status" value="1"/>
</dbReference>
<feature type="compositionally biased region" description="Low complexity" evidence="1">
    <location>
        <begin position="281"/>
        <end position="291"/>
    </location>
</feature>
<dbReference type="InterPro" id="IPR005532">
    <property type="entry name" value="SUMF_dom"/>
</dbReference>
<evidence type="ECO:0000259" key="2">
    <source>
        <dbReference type="PROSITE" id="PS50011"/>
    </source>
</evidence>
<comment type="caution">
    <text evidence="3">The sequence shown here is derived from an EMBL/GenBank/DDBJ whole genome shotgun (WGS) entry which is preliminary data.</text>
</comment>
<evidence type="ECO:0000313" key="4">
    <source>
        <dbReference type="Proteomes" id="UP001589628"/>
    </source>
</evidence>
<keyword evidence="4" id="KW-1185">Reference proteome</keyword>
<dbReference type="Proteomes" id="UP001589628">
    <property type="component" value="Unassembled WGS sequence"/>
</dbReference>
<evidence type="ECO:0000313" key="3">
    <source>
        <dbReference type="EMBL" id="MFB9884829.1"/>
    </source>
</evidence>
<dbReference type="Pfam" id="PF00069">
    <property type="entry name" value="Pkinase"/>
    <property type="match status" value="1"/>
</dbReference>
<feature type="region of interest" description="Disordered" evidence="1">
    <location>
        <begin position="269"/>
        <end position="297"/>
    </location>
</feature>
<dbReference type="SUPFAM" id="SSF56436">
    <property type="entry name" value="C-type lectin-like"/>
    <property type="match status" value="1"/>
</dbReference>
<dbReference type="InterPro" id="IPR000719">
    <property type="entry name" value="Prot_kinase_dom"/>
</dbReference>
<dbReference type="InterPro" id="IPR051043">
    <property type="entry name" value="Sulfatase_Mod_Factor_Kinase"/>
</dbReference>
<sequence length="711" mass="80048">MKDGALSLVQLQEGQLLQHGEYQFRLLKEVSSSPVSALWHARESGRRRTVALKIINPVLYVHDSAMAAMREQALRQRKLQHPSLARVWDVATPSSGWQFIILEAFEGASLSATLNKRSLKAETAKLLLKKLFAVLENLHKQKLLHLDLGAHSLFITKEHQLKVLNVGYNWPLYRALEELGIPTPAQPYYAPELLSRKPTPQPAADIFALGCLAYEMLSGQQAYASNERGHPTRLGWLEDNQWQALLQLLNADPRKRPYQDTERYIEEIFTPKPAPEPKAEPAPSNSSAPSPTDANQETVINPAAAPGLKFNWKEQLQRLQPQGLLDRLSDIPSRKLMLGGAIGLAALAAINLGLFWWMQPTPQERVDNLVEQLEQSLSEDITSDAQRQQLDEQLTELRTLVVNHPEVKNRKLDENITAFFMKLKHPELRNLPPEPDPSAVTLYQPQSSPPVPPPRLQVGDIFSDPMTDGRRGPNMVVIPAGSNYMGDQDGQGDDNELPVHFVVIRTPFALSKHEVTFEEYDLFAKATNRRLPDDQGWGRGRRPVVNVSWRDAQAYTQWLSEKTGKAYRLPSEAEWEYAARANTSTAYWWGGTLGQGRAVCDSCGSEWDGVRTAPVGSFPANPWGLHDMNGNVYEWVQDCYQINYQDAPDNGAAIDSPNCGFRVLRGGSWFDIPRLLRSASRYRHQPNASDNNWGFRVARDLNQEELSAQQY</sequence>
<dbReference type="InterPro" id="IPR016187">
    <property type="entry name" value="CTDL_fold"/>
</dbReference>
<name>A0ABV5Z6C5_9GAMM</name>
<dbReference type="SMART" id="SM00220">
    <property type="entry name" value="S_TKc"/>
    <property type="match status" value="1"/>
</dbReference>
<dbReference type="PANTHER" id="PTHR23150:SF35">
    <property type="entry name" value="BLL6746 PROTEIN"/>
    <property type="match status" value="1"/>
</dbReference>